<reference evidence="1" key="1">
    <citation type="journal article" date="2014" name="PLoS ONE">
        <title>Transcriptome-Based Identification of ABC Transporters in the Western Tarnished Plant Bug Lygus hesperus.</title>
        <authorList>
            <person name="Hull J.J."/>
            <person name="Chaney K."/>
            <person name="Geib S.M."/>
            <person name="Fabrick J.A."/>
            <person name="Brent C.S."/>
            <person name="Walsh D."/>
            <person name="Lavine L.C."/>
        </authorList>
    </citation>
    <scope>NUCLEOTIDE SEQUENCE</scope>
</reference>
<reference evidence="1" key="2">
    <citation type="submission" date="2014-07" db="EMBL/GenBank/DDBJ databases">
        <authorList>
            <person name="Hull J."/>
        </authorList>
    </citation>
    <scope>NUCLEOTIDE SEQUENCE</scope>
</reference>
<sequence length="146" mass="16705">MHRPATRWYTRQNQMMVPPPSSFPPHCNSPSVMTTPQPPTTAHAAPKSNLSFLSANFEHLDHNFPSVNVNTRPVASVESNDYIQVMFRTICEKISNLEQKFDNLCCHSSQANDSIQRCTQLYMDQMSEINKKIENYKSEGEQLKSK</sequence>
<accession>A0A0A9WYM6</accession>
<name>A0A0A9WYM6_LYGHE</name>
<feature type="non-terminal residue" evidence="1">
    <location>
        <position position="146"/>
    </location>
</feature>
<keyword evidence="1" id="KW-0489">Methyltransferase</keyword>
<dbReference type="GO" id="GO:0008168">
    <property type="term" value="F:methyltransferase activity"/>
    <property type="evidence" value="ECO:0007669"/>
    <property type="project" value="UniProtKB-KW"/>
</dbReference>
<proteinExistence type="predicted"/>
<organism evidence="1">
    <name type="scientific">Lygus hesperus</name>
    <name type="common">Western plant bug</name>
    <dbReference type="NCBI Taxonomy" id="30085"/>
    <lineage>
        <taxon>Eukaryota</taxon>
        <taxon>Metazoa</taxon>
        <taxon>Ecdysozoa</taxon>
        <taxon>Arthropoda</taxon>
        <taxon>Hexapoda</taxon>
        <taxon>Insecta</taxon>
        <taxon>Pterygota</taxon>
        <taxon>Neoptera</taxon>
        <taxon>Paraneoptera</taxon>
        <taxon>Hemiptera</taxon>
        <taxon>Heteroptera</taxon>
        <taxon>Panheteroptera</taxon>
        <taxon>Cimicomorpha</taxon>
        <taxon>Miridae</taxon>
        <taxon>Mirini</taxon>
        <taxon>Lygus</taxon>
    </lineage>
</organism>
<protein>
    <submittedName>
        <fullName evidence="1">tRNA (Guanine-N(1)-)-methyltransferase</fullName>
    </submittedName>
</protein>
<keyword evidence="1" id="KW-0808">Transferase</keyword>
<dbReference type="AlphaFoldDB" id="A0A0A9WYM6"/>
<dbReference type="GO" id="GO:0032259">
    <property type="term" value="P:methylation"/>
    <property type="evidence" value="ECO:0007669"/>
    <property type="project" value="UniProtKB-KW"/>
</dbReference>
<evidence type="ECO:0000313" key="1">
    <source>
        <dbReference type="EMBL" id="JAG09955.1"/>
    </source>
</evidence>
<dbReference type="EMBL" id="GBHO01033649">
    <property type="protein sequence ID" value="JAG09955.1"/>
    <property type="molecule type" value="Transcribed_RNA"/>
</dbReference>
<gene>
    <name evidence="1" type="primary">trmD_4</name>
    <name evidence="1" type="ORF">CM83_102938</name>
</gene>